<evidence type="ECO:0000256" key="5">
    <source>
        <dbReference type="ARBA" id="ARBA00022763"/>
    </source>
</evidence>
<evidence type="ECO:0000256" key="9">
    <source>
        <dbReference type="ARBA" id="ARBA00023242"/>
    </source>
</evidence>
<keyword evidence="6" id="KW-0833">Ubl conjugation pathway</keyword>
<dbReference type="InterPro" id="IPR018200">
    <property type="entry name" value="USP_CS"/>
</dbReference>
<gene>
    <name evidence="12" type="ORF">B0T20DRAFT_456521</name>
</gene>
<dbReference type="EC" id="3.4.19.12" evidence="3"/>
<dbReference type="CDD" id="cd02257">
    <property type="entry name" value="Peptidase_C19"/>
    <property type="match status" value="1"/>
</dbReference>
<evidence type="ECO:0000313" key="13">
    <source>
        <dbReference type="Proteomes" id="UP001281003"/>
    </source>
</evidence>
<dbReference type="GO" id="GO:0006508">
    <property type="term" value="P:proteolysis"/>
    <property type="evidence" value="ECO:0007669"/>
    <property type="project" value="UniProtKB-KW"/>
</dbReference>
<accession>A0AAE0U6G4</accession>
<keyword evidence="4" id="KW-0645">Protease</keyword>
<evidence type="ECO:0000313" key="12">
    <source>
        <dbReference type="EMBL" id="KAK3392169.1"/>
    </source>
</evidence>
<keyword evidence="9" id="KW-0539">Nucleus</keyword>
<feature type="compositionally biased region" description="Low complexity" evidence="10">
    <location>
        <begin position="678"/>
        <end position="689"/>
    </location>
</feature>
<keyword evidence="8" id="KW-0788">Thiol protease</keyword>
<feature type="compositionally biased region" description="Low complexity" evidence="10">
    <location>
        <begin position="737"/>
        <end position="748"/>
    </location>
</feature>
<feature type="domain" description="USP" evidence="11">
    <location>
        <begin position="838"/>
        <end position="1213"/>
    </location>
</feature>
<dbReference type="InterPro" id="IPR001394">
    <property type="entry name" value="Peptidase_C19_UCH"/>
</dbReference>
<evidence type="ECO:0000256" key="10">
    <source>
        <dbReference type="SAM" id="MobiDB-lite"/>
    </source>
</evidence>
<dbReference type="GO" id="GO:0016579">
    <property type="term" value="P:protein deubiquitination"/>
    <property type="evidence" value="ECO:0007669"/>
    <property type="project" value="InterPro"/>
</dbReference>
<feature type="region of interest" description="Disordered" evidence="10">
    <location>
        <begin position="1198"/>
        <end position="1276"/>
    </location>
</feature>
<organism evidence="12 13">
    <name type="scientific">Sordaria brevicollis</name>
    <dbReference type="NCBI Taxonomy" id="83679"/>
    <lineage>
        <taxon>Eukaryota</taxon>
        <taxon>Fungi</taxon>
        <taxon>Dikarya</taxon>
        <taxon>Ascomycota</taxon>
        <taxon>Pezizomycotina</taxon>
        <taxon>Sordariomycetes</taxon>
        <taxon>Sordariomycetidae</taxon>
        <taxon>Sordariales</taxon>
        <taxon>Sordariaceae</taxon>
        <taxon>Sordaria</taxon>
    </lineage>
</organism>
<feature type="compositionally biased region" description="Polar residues" evidence="10">
    <location>
        <begin position="1243"/>
        <end position="1255"/>
    </location>
</feature>
<dbReference type="InterPro" id="IPR028889">
    <property type="entry name" value="USP"/>
</dbReference>
<feature type="region of interest" description="Disordered" evidence="10">
    <location>
        <begin position="303"/>
        <end position="360"/>
    </location>
</feature>
<dbReference type="InterPro" id="IPR050164">
    <property type="entry name" value="Peptidase_C19"/>
</dbReference>
<dbReference type="PANTHER" id="PTHR24006:SF687">
    <property type="entry name" value="UBIQUITIN CARBOXYL-TERMINAL HYDROLASE 10"/>
    <property type="match status" value="1"/>
</dbReference>
<evidence type="ECO:0000256" key="8">
    <source>
        <dbReference type="ARBA" id="ARBA00022807"/>
    </source>
</evidence>
<feature type="compositionally biased region" description="Polar residues" evidence="10">
    <location>
        <begin position="590"/>
        <end position="619"/>
    </location>
</feature>
<name>A0AAE0U6G4_SORBR</name>
<feature type="region of interest" description="Disordered" evidence="10">
    <location>
        <begin position="125"/>
        <end position="156"/>
    </location>
</feature>
<dbReference type="GO" id="GO:0004843">
    <property type="term" value="F:cysteine-type deubiquitinase activity"/>
    <property type="evidence" value="ECO:0007669"/>
    <property type="project" value="UniProtKB-EC"/>
</dbReference>
<reference evidence="12" key="1">
    <citation type="journal article" date="2023" name="Mol. Phylogenet. Evol.">
        <title>Genome-scale phylogeny and comparative genomics of the fungal order Sordariales.</title>
        <authorList>
            <person name="Hensen N."/>
            <person name="Bonometti L."/>
            <person name="Westerberg I."/>
            <person name="Brannstrom I.O."/>
            <person name="Guillou S."/>
            <person name="Cros-Aarteil S."/>
            <person name="Calhoun S."/>
            <person name="Haridas S."/>
            <person name="Kuo A."/>
            <person name="Mondo S."/>
            <person name="Pangilinan J."/>
            <person name="Riley R."/>
            <person name="LaButti K."/>
            <person name="Andreopoulos B."/>
            <person name="Lipzen A."/>
            <person name="Chen C."/>
            <person name="Yan M."/>
            <person name="Daum C."/>
            <person name="Ng V."/>
            <person name="Clum A."/>
            <person name="Steindorff A."/>
            <person name="Ohm R.A."/>
            <person name="Martin F."/>
            <person name="Silar P."/>
            <person name="Natvig D.O."/>
            <person name="Lalanne C."/>
            <person name="Gautier V."/>
            <person name="Ament-Velasquez S.L."/>
            <person name="Kruys A."/>
            <person name="Hutchinson M.I."/>
            <person name="Powell A.J."/>
            <person name="Barry K."/>
            <person name="Miller A.N."/>
            <person name="Grigoriev I.V."/>
            <person name="Debuchy R."/>
            <person name="Gladieux P."/>
            <person name="Hiltunen Thoren M."/>
            <person name="Johannesson H."/>
        </authorList>
    </citation>
    <scope>NUCLEOTIDE SEQUENCE</scope>
    <source>
        <strain evidence="12">FGSC 1904</strain>
    </source>
</reference>
<evidence type="ECO:0000256" key="4">
    <source>
        <dbReference type="ARBA" id="ARBA00022670"/>
    </source>
</evidence>
<dbReference type="PANTHER" id="PTHR24006">
    <property type="entry name" value="UBIQUITIN CARBOXYL-TERMINAL HYDROLASE"/>
    <property type="match status" value="1"/>
</dbReference>
<keyword evidence="13" id="KW-1185">Reference proteome</keyword>
<evidence type="ECO:0000256" key="3">
    <source>
        <dbReference type="ARBA" id="ARBA00012759"/>
    </source>
</evidence>
<dbReference type="GO" id="GO:0006281">
    <property type="term" value="P:DNA repair"/>
    <property type="evidence" value="ECO:0007669"/>
    <property type="project" value="InterPro"/>
</dbReference>
<comment type="catalytic activity">
    <reaction evidence="1">
        <text>Thiol-dependent hydrolysis of ester, thioester, amide, peptide and isopeptide bonds formed by the C-terminal Gly of ubiquitin (a 76-residue protein attached to proteins as an intracellular targeting signal).</text>
        <dbReference type="EC" id="3.4.19.12"/>
    </reaction>
</comment>
<dbReference type="PROSITE" id="PS50235">
    <property type="entry name" value="USP_3"/>
    <property type="match status" value="1"/>
</dbReference>
<protein>
    <recommendedName>
        <fullName evidence="3">ubiquitinyl hydrolase 1</fullName>
        <ecNumber evidence="3">3.4.19.12</ecNumber>
    </recommendedName>
</protein>
<feature type="compositionally biased region" description="Basic and acidic residues" evidence="10">
    <location>
        <begin position="237"/>
        <end position="250"/>
    </location>
</feature>
<keyword evidence="5" id="KW-0227">DNA damage</keyword>
<feature type="region of interest" description="Disordered" evidence="10">
    <location>
        <begin position="556"/>
        <end position="756"/>
    </location>
</feature>
<dbReference type="Pfam" id="PF08573">
    <property type="entry name" value="SAE2"/>
    <property type="match status" value="1"/>
</dbReference>
<dbReference type="EMBL" id="JAUTDP010000012">
    <property type="protein sequence ID" value="KAK3392169.1"/>
    <property type="molecule type" value="Genomic_DNA"/>
</dbReference>
<reference evidence="12" key="2">
    <citation type="submission" date="2023-07" db="EMBL/GenBank/DDBJ databases">
        <authorList>
            <consortium name="Lawrence Berkeley National Laboratory"/>
            <person name="Haridas S."/>
            <person name="Hensen N."/>
            <person name="Bonometti L."/>
            <person name="Westerberg I."/>
            <person name="Brannstrom I.O."/>
            <person name="Guillou S."/>
            <person name="Cros-Aarteil S."/>
            <person name="Calhoun S."/>
            <person name="Kuo A."/>
            <person name="Mondo S."/>
            <person name="Pangilinan J."/>
            <person name="Riley R."/>
            <person name="LaButti K."/>
            <person name="Andreopoulos B."/>
            <person name="Lipzen A."/>
            <person name="Chen C."/>
            <person name="Yanf M."/>
            <person name="Daum C."/>
            <person name="Ng V."/>
            <person name="Clum A."/>
            <person name="Steindorff A."/>
            <person name="Ohm R."/>
            <person name="Martin F."/>
            <person name="Silar P."/>
            <person name="Natvig D."/>
            <person name="Lalanne C."/>
            <person name="Gautier V."/>
            <person name="Ament-velasquez S.L."/>
            <person name="Kruys A."/>
            <person name="Hutchinson M.I."/>
            <person name="Powell A.J."/>
            <person name="Barry K."/>
            <person name="Miller A.N."/>
            <person name="Grigoriev I.V."/>
            <person name="Debuchy R."/>
            <person name="Gladieux P."/>
            <person name="Thoren M.H."/>
            <person name="Johannesson H."/>
        </authorList>
    </citation>
    <scope>NUCLEOTIDE SEQUENCE</scope>
    <source>
        <strain evidence="12">FGSC 1904</strain>
    </source>
</reference>
<proteinExistence type="predicted"/>
<feature type="region of interest" description="Disordered" evidence="10">
    <location>
        <begin position="974"/>
        <end position="994"/>
    </location>
</feature>
<feature type="compositionally biased region" description="Basic and acidic residues" evidence="10">
    <location>
        <begin position="1198"/>
        <end position="1220"/>
    </location>
</feature>
<dbReference type="InterPro" id="IPR038765">
    <property type="entry name" value="Papain-like_cys_pep_sf"/>
</dbReference>
<evidence type="ECO:0000256" key="6">
    <source>
        <dbReference type="ARBA" id="ARBA00022786"/>
    </source>
</evidence>
<dbReference type="SUPFAM" id="SSF54001">
    <property type="entry name" value="Cysteine proteinases"/>
    <property type="match status" value="1"/>
</dbReference>
<dbReference type="InterPro" id="IPR013882">
    <property type="entry name" value="Ctp1_C"/>
</dbReference>
<keyword evidence="7" id="KW-0378">Hydrolase</keyword>
<dbReference type="GO" id="GO:0005634">
    <property type="term" value="C:nucleus"/>
    <property type="evidence" value="ECO:0007669"/>
    <property type="project" value="UniProtKB-SubCell"/>
</dbReference>
<comment type="subcellular location">
    <subcellularLocation>
        <location evidence="2">Nucleus</location>
    </subcellularLocation>
</comment>
<dbReference type="Pfam" id="PF00443">
    <property type="entry name" value="UCH"/>
    <property type="match status" value="1"/>
</dbReference>
<feature type="compositionally biased region" description="Gly residues" evidence="10">
    <location>
        <begin position="326"/>
        <end position="338"/>
    </location>
</feature>
<dbReference type="Gene3D" id="3.90.70.10">
    <property type="entry name" value="Cysteine proteinases"/>
    <property type="match status" value="1"/>
</dbReference>
<comment type="caution">
    <text evidence="12">The sequence shown here is derived from an EMBL/GenBank/DDBJ whole genome shotgun (WGS) entry which is preliminary data.</text>
</comment>
<feature type="compositionally biased region" description="Basic and acidic residues" evidence="10">
    <location>
        <begin position="147"/>
        <end position="156"/>
    </location>
</feature>
<feature type="region of interest" description="Disordered" evidence="10">
    <location>
        <begin position="234"/>
        <end position="278"/>
    </location>
</feature>
<dbReference type="PROSITE" id="PS00972">
    <property type="entry name" value="USP_1"/>
    <property type="match status" value="1"/>
</dbReference>
<feature type="compositionally biased region" description="Basic residues" evidence="10">
    <location>
        <begin position="339"/>
        <end position="360"/>
    </location>
</feature>
<sequence>MAKSTPLRERALSELRIEDFKVNPKANNGHTHAVDEVVRGRAERAKLLGCTDPNCCGKPARMLAESELTAGGNALLQKQENVALMEEYLGHECYRLGTMDMDEKREVWLKAKTIAIANTFGRHRHQFERQRSPPGYWDPDFPGTQEQMERKKEAEKRERETVEKRWREAMRGNGRWLFRDDRFQFPPLPITTHHNQNPSTLTHHTSTPERLGYCYLALPCLTFPSKNISYRPGPCQRRAERHQTNPRHLDLLPQPRNPASEADSASHTIPPHWAPAHSDSLRWPHAGEQLPRRHISQAGMMNSTGHLPAGQPMQGNADMGIPRMNGGPGGQGHLGQGHGPRRGRPHHNHYNPAAHHHHGQYHQPHVAHNPMYAANYMPQPYGVPPGYYAPPAYQNAAMGNPYGMPQYAPPAANYARSPPAMQHYMPMVAQNPYARPAPPQSPIVSTPYQAPPMAAPALVPVPAPHTPSSTHSHVVPTPMTPPAQQMPPIVPPQPQVLSQPQVQVQPEPEPKIQQKVVEEPVVEKDKQFGQVEADYSHFASPQTSDSLPFTLPWYTHPNEPFPTRTKLKKRRQAPSAASENVSFPAAPIQQPASEITQDTPVHTPSTEILQEDASVSTPKGTPKLEGLPPRSETPSTQELPPVDTPSTSPTSSVPSQQFQVSESIAASPSQPPKQATRVPVPAVPAVPVVPVLPKPAPKDKPATSAEKPSAEVKPAGSAPVTEQPSETAAKDVTASTPDASAPAEQAAPVPAPAPAPVKPKSWANLFTKPAAPVNTAAAVAAAAAVAQPAVNGHASTDASGAATGVVTGFVPPKANSMAEAVQSYRVGTAEKIAFLEPRGLVNTGNMCYMNSILQVLVNCIPFYDFLDQVSKKAVHSFNSETPLLDAMIMFMREFKVIDSAVSIDQLKRRLKNEELEQYGEAFTPEFVYDAIRKLPRFASMRRGHQQDAEEFLGFLLEGLHDECTHVMRTLPVSTASTAPNSSLPSPTTSNAGDDWLEVGPKQKAAITRTSGYSSSVSPITKIFGGQLRSELRIPGLKSSVTLEPYQPLQLDIGAPEVRNIVDALRGLTRPETIHGDFNSPHGKDAKATKQVFIESLPPVLILHLKRFQFDAEGHGTIKIWKKVGYPLELEIPREVVSRQKRNTIHADNADLLKYRLITVVYHHGKNASGGHYTVDVRRQDGREWVRIDDTVIRRVRPEDVAEGGAEEKPSKGAVGDRKENGSSANRFGAMNDDDTGDDDGWKQATSNGKKWSSVVNGAGLAAPSGSGSLKAASKQHNDSFKDNKVAYLLFYQRI</sequence>
<feature type="compositionally biased region" description="Low complexity" evidence="10">
    <location>
        <begin position="1257"/>
        <end position="1274"/>
    </location>
</feature>
<evidence type="ECO:0000259" key="11">
    <source>
        <dbReference type="PROSITE" id="PS50235"/>
    </source>
</evidence>
<feature type="compositionally biased region" description="Low complexity" evidence="10">
    <location>
        <begin position="640"/>
        <end position="663"/>
    </location>
</feature>
<feature type="compositionally biased region" description="Low complexity" evidence="10">
    <location>
        <begin position="974"/>
        <end position="991"/>
    </location>
</feature>
<dbReference type="Proteomes" id="UP001281003">
    <property type="component" value="Unassembled WGS sequence"/>
</dbReference>
<evidence type="ECO:0000256" key="1">
    <source>
        <dbReference type="ARBA" id="ARBA00000707"/>
    </source>
</evidence>
<evidence type="ECO:0000256" key="2">
    <source>
        <dbReference type="ARBA" id="ARBA00004123"/>
    </source>
</evidence>
<dbReference type="GO" id="GO:0005829">
    <property type="term" value="C:cytosol"/>
    <property type="evidence" value="ECO:0007669"/>
    <property type="project" value="TreeGrafter"/>
</dbReference>
<evidence type="ECO:0000256" key="7">
    <source>
        <dbReference type="ARBA" id="ARBA00022801"/>
    </source>
</evidence>